<evidence type="ECO:0000256" key="3">
    <source>
        <dbReference type="ARBA" id="ARBA00022839"/>
    </source>
</evidence>
<dbReference type="RefSeq" id="WP_248834827.1">
    <property type="nucleotide sequence ID" value="NZ_JAJEQE010000007.1"/>
</dbReference>
<keyword evidence="6" id="KW-1185">Reference proteome</keyword>
<dbReference type="Gene3D" id="3.30.420.10">
    <property type="entry name" value="Ribonuclease H-like superfamily/Ribonuclease H"/>
    <property type="match status" value="1"/>
</dbReference>
<gene>
    <name evidence="5" type="ORF">LKD42_03345</name>
</gene>
<feature type="domain" description="Exonuclease" evidence="4">
    <location>
        <begin position="2"/>
        <end position="187"/>
    </location>
</feature>
<reference evidence="5 6" key="1">
    <citation type="submission" date="2021-10" db="EMBL/GenBank/DDBJ databases">
        <title>Anaerobic single-cell dispensing facilitates the cultivation of human gut bacteria.</title>
        <authorList>
            <person name="Afrizal A."/>
        </authorList>
    </citation>
    <scope>NUCLEOTIDE SEQUENCE [LARGE SCALE GENOMIC DNA]</scope>
    <source>
        <strain evidence="5 6">CLA-AA-H246</strain>
    </source>
</reference>
<name>A0ABS8ETD7_9FIRM</name>
<comment type="caution">
    <text evidence="5">The sequence shown here is derived from an EMBL/GenBank/DDBJ whole genome shotgun (WGS) entry which is preliminary data.</text>
</comment>
<dbReference type="InterPro" id="IPR047201">
    <property type="entry name" value="ERI-1_3'hExo-like"/>
</dbReference>
<keyword evidence="1" id="KW-0540">Nuclease</keyword>
<dbReference type="PANTHER" id="PTHR23044:SF61">
    <property type="entry name" value="3'-5' EXORIBONUCLEASE 1-RELATED"/>
    <property type="match status" value="1"/>
</dbReference>
<organism evidence="5 6">
    <name type="scientific">Hominisplanchenecus faecis</name>
    <dbReference type="NCBI Taxonomy" id="2885351"/>
    <lineage>
        <taxon>Bacteria</taxon>
        <taxon>Bacillati</taxon>
        <taxon>Bacillota</taxon>
        <taxon>Clostridia</taxon>
        <taxon>Lachnospirales</taxon>
        <taxon>Lachnospiraceae</taxon>
        <taxon>Hominisplanchenecus</taxon>
    </lineage>
</organism>
<dbReference type="SMART" id="SM00479">
    <property type="entry name" value="EXOIII"/>
    <property type="match status" value="1"/>
</dbReference>
<keyword evidence="3 5" id="KW-0269">Exonuclease</keyword>
<evidence type="ECO:0000256" key="1">
    <source>
        <dbReference type="ARBA" id="ARBA00022722"/>
    </source>
</evidence>
<dbReference type="InterPro" id="IPR013520">
    <property type="entry name" value="Ribonucl_H"/>
</dbReference>
<keyword evidence="2" id="KW-0378">Hydrolase</keyword>
<dbReference type="PANTHER" id="PTHR23044">
    <property type="entry name" value="3'-5' EXONUCLEASE ERI1-RELATED"/>
    <property type="match status" value="1"/>
</dbReference>
<evidence type="ECO:0000256" key="2">
    <source>
        <dbReference type="ARBA" id="ARBA00022801"/>
    </source>
</evidence>
<dbReference type="Proteomes" id="UP001299235">
    <property type="component" value="Unassembled WGS sequence"/>
</dbReference>
<evidence type="ECO:0000313" key="5">
    <source>
        <dbReference type="EMBL" id="MCC2148297.1"/>
    </source>
</evidence>
<accession>A0ABS8ETD7</accession>
<dbReference type="Pfam" id="PF00929">
    <property type="entry name" value="RNase_T"/>
    <property type="match status" value="1"/>
</dbReference>
<sequence length="218" mass="25449">MNYVVIDLEMCKVPKMYRNKMYKYATEIIEMGTVLLNEDFRQIATLRQYVHPEYGVLDHYISNLTGIQNVQIKNAPLLEEALKHLTNWLGDREYKVFAWSECDFAQLRREIKSKQIEDEQIQNFMQPKRWIDYQDAFVKRSGFSRAISLSEALMLCDMQHCGRLHDGLDDAINTAKLIEMLESDPDYQIRNYEKELAISAEPLQFCMGDLFAGLSLSA</sequence>
<protein>
    <submittedName>
        <fullName evidence="5">Exonuclease domain-containing protein</fullName>
    </submittedName>
</protein>
<dbReference type="CDD" id="cd06133">
    <property type="entry name" value="ERI-1_3'hExo_like"/>
    <property type="match status" value="1"/>
</dbReference>
<proteinExistence type="predicted"/>
<dbReference type="SUPFAM" id="SSF53098">
    <property type="entry name" value="Ribonuclease H-like"/>
    <property type="match status" value="1"/>
</dbReference>
<dbReference type="InterPro" id="IPR051274">
    <property type="entry name" value="3-5_Exoribonuclease"/>
</dbReference>
<dbReference type="GO" id="GO:0004527">
    <property type="term" value="F:exonuclease activity"/>
    <property type="evidence" value="ECO:0007669"/>
    <property type="project" value="UniProtKB-KW"/>
</dbReference>
<dbReference type="EMBL" id="JAJEQE010000007">
    <property type="protein sequence ID" value="MCC2148297.1"/>
    <property type="molecule type" value="Genomic_DNA"/>
</dbReference>
<evidence type="ECO:0000313" key="6">
    <source>
        <dbReference type="Proteomes" id="UP001299235"/>
    </source>
</evidence>
<evidence type="ECO:0000259" key="4">
    <source>
        <dbReference type="SMART" id="SM00479"/>
    </source>
</evidence>
<dbReference type="InterPro" id="IPR012337">
    <property type="entry name" value="RNaseH-like_sf"/>
</dbReference>
<dbReference type="InterPro" id="IPR036397">
    <property type="entry name" value="RNaseH_sf"/>
</dbReference>